<sequence>MEESDMACRCDDIAAAEHDREVLRDMLDRICDTENRYNEIRNRYGDIINTMGMAIFLLEDEYNSAKQRIENTVAVQEDDIRKYKGHVNNSLSNLENKISRMEREDEWFHAHDDDD</sequence>
<evidence type="ECO:0000313" key="1">
    <source>
        <dbReference type="EMBL" id="EFU77308.1"/>
    </source>
</evidence>
<dbReference type="eggNOG" id="ENOG5033VD6">
    <property type="taxonomic scope" value="Bacteria"/>
</dbReference>
<accession>E6LLI2</accession>
<organism evidence="1 2">
    <name type="scientific">Lachnoanaerobaculum saburreum DSM 3986</name>
    <dbReference type="NCBI Taxonomy" id="887325"/>
    <lineage>
        <taxon>Bacteria</taxon>
        <taxon>Bacillati</taxon>
        <taxon>Bacillota</taxon>
        <taxon>Clostridia</taxon>
        <taxon>Lachnospirales</taxon>
        <taxon>Lachnospiraceae</taxon>
        <taxon>Lachnoanaerobaculum</taxon>
    </lineage>
</organism>
<comment type="caution">
    <text evidence="1">The sequence shown here is derived from an EMBL/GenBank/DDBJ whole genome shotgun (WGS) entry which is preliminary data.</text>
</comment>
<gene>
    <name evidence="1" type="ORF">HMPREF0381_0817</name>
</gene>
<dbReference type="EMBL" id="AEPW01000028">
    <property type="protein sequence ID" value="EFU77308.1"/>
    <property type="molecule type" value="Genomic_DNA"/>
</dbReference>
<dbReference type="Proteomes" id="UP000003434">
    <property type="component" value="Unassembled WGS sequence"/>
</dbReference>
<evidence type="ECO:0000313" key="2">
    <source>
        <dbReference type="Proteomes" id="UP000003434"/>
    </source>
</evidence>
<proteinExistence type="predicted"/>
<dbReference type="HOGENOM" id="CLU_2167741_0_0_9"/>
<reference evidence="1 2" key="1">
    <citation type="submission" date="2010-12" db="EMBL/GenBank/DDBJ databases">
        <authorList>
            <person name="Muzny D."/>
            <person name="Qin X."/>
            <person name="Deng J."/>
            <person name="Jiang H."/>
            <person name="Liu Y."/>
            <person name="Qu J."/>
            <person name="Song X.-Z."/>
            <person name="Zhang L."/>
            <person name="Thornton R."/>
            <person name="Coyle M."/>
            <person name="Francisco L."/>
            <person name="Jackson L."/>
            <person name="Javaid M."/>
            <person name="Korchina V."/>
            <person name="Kovar C."/>
            <person name="Mata R."/>
            <person name="Mathew T."/>
            <person name="Ngo R."/>
            <person name="Nguyen L."/>
            <person name="Nguyen N."/>
            <person name="Okwuonu G."/>
            <person name="Ongeri F."/>
            <person name="Pham C."/>
            <person name="Simmons D."/>
            <person name="Wilczek-Boney K."/>
            <person name="Hale W."/>
            <person name="Jakkamsetti A."/>
            <person name="Pham P."/>
            <person name="Ruth R."/>
            <person name="San Lucas F."/>
            <person name="Warren J."/>
            <person name="Zhang J."/>
            <person name="Zhao Z."/>
            <person name="Zhou C."/>
            <person name="Zhu D."/>
            <person name="Lee S."/>
            <person name="Bess C."/>
            <person name="Blankenburg K."/>
            <person name="Forbes L."/>
            <person name="Fu Q."/>
            <person name="Gubbala S."/>
            <person name="Hirani K."/>
            <person name="Jayaseelan J.C."/>
            <person name="Lara F."/>
            <person name="Munidasa M."/>
            <person name="Palculict T."/>
            <person name="Patil S."/>
            <person name="Pu L.-L."/>
            <person name="Saada N."/>
            <person name="Tang L."/>
            <person name="Weissenberger G."/>
            <person name="Zhu Y."/>
            <person name="Hemphill L."/>
            <person name="Shang Y."/>
            <person name="Youmans B."/>
            <person name="Ayvaz T."/>
            <person name="Ross M."/>
            <person name="Santibanez J."/>
            <person name="Aqrawi P."/>
            <person name="Gross S."/>
            <person name="Joshi V."/>
            <person name="Fowler G."/>
            <person name="Nazareth L."/>
            <person name="Reid J."/>
            <person name="Worley K."/>
            <person name="Petrosino J."/>
            <person name="Highlander S."/>
            <person name="Gibbs R."/>
        </authorList>
    </citation>
    <scope>NUCLEOTIDE SEQUENCE [LARGE SCALE GENOMIC DNA]</scope>
    <source>
        <strain evidence="1 2">DSM 3986</strain>
    </source>
</reference>
<protein>
    <submittedName>
        <fullName evidence="1">Uncharacterized protein</fullName>
    </submittedName>
</protein>
<name>E6LLI2_9FIRM</name>
<dbReference type="AlphaFoldDB" id="E6LLI2"/>